<evidence type="ECO:0000313" key="4">
    <source>
        <dbReference type="Proteomes" id="UP000252985"/>
    </source>
</evidence>
<dbReference type="OrthoDB" id="302307at2157"/>
<dbReference type="Proteomes" id="UP000253273">
    <property type="component" value="Chromosome"/>
</dbReference>
<dbReference type="KEGG" id="haj:DU500_15380"/>
<dbReference type="AlphaFoldDB" id="A0A345E678"/>
<dbReference type="Pfam" id="PF08241">
    <property type="entry name" value="Methyltransf_11"/>
    <property type="match status" value="1"/>
</dbReference>
<dbReference type="InterPro" id="IPR013216">
    <property type="entry name" value="Methyltransf_11"/>
</dbReference>
<dbReference type="RefSeq" id="WP_114586822.1">
    <property type="nucleotide sequence ID" value="NZ_CP031148.1"/>
</dbReference>
<dbReference type="KEGG" id="haq:DU484_15360"/>
<sequence>MGFHTFDSDRATALEDAAERYRYCSREELHGLVAPHAEMRLADLGSGTGFYTDDIAPHAGTVYAVDVQSVMHDHYREKGVPANVELVEADAADLPFGADELDAAVSTMTFHEFADGAALREVARVLRPGGRLITVDWDRDGAGEAGPPRDETYALDDAVALQTDAGFVVDRAERRPETFVSVAHLTD</sequence>
<evidence type="ECO:0000259" key="1">
    <source>
        <dbReference type="Pfam" id="PF08241"/>
    </source>
</evidence>
<feature type="domain" description="Methyltransferase type 11" evidence="1">
    <location>
        <begin position="43"/>
        <end position="133"/>
    </location>
</feature>
<dbReference type="GO" id="GO:0032259">
    <property type="term" value="P:methylation"/>
    <property type="evidence" value="ECO:0007669"/>
    <property type="project" value="UniProtKB-KW"/>
</dbReference>
<dbReference type="Gene3D" id="3.40.50.150">
    <property type="entry name" value="Vaccinia Virus protein VP39"/>
    <property type="match status" value="1"/>
</dbReference>
<evidence type="ECO:0000313" key="3">
    <source>
        <dbReference type="EMBL" id="AXG11119.1"/>
    </source>
</evidence>
<dbReference type="GO" id="GO:0008757">
    <property type="term" value="F:S-adenosylmethionine-dependent methyltransferase activity"/>
    <property type="evidence" value="ECO:0007669"/>
    <property type="project" value="InterPro"/>
</dbReference>
<keyword evidence="5" id="KW-1185">Reference proteome</keyword>
<dbReference type="GeneID" id="37288384"/>
<keyword evidence="2" id="KW-0489">Methyltransferase</keyword>
<keyword evidence="2" id="KW-0808">Transferase</keyword>
<dbReference type="EMBL" id="CP031148">
    <property type="protein sequence ID" value="AXG11119.1"/>
    <property type="molecule type" value="Genomic_DNA"/>
</dbReference>
<gene>
    <name evidence="3" type="ORF">DU484_15360</name>
    <name evidence="2" type="ORF">DU500_15380</name>
</gene>
<dbReference type="Proteomes" id="UP000252985">
    <property type="component" value="Chromosome"/>
</dbReference>
<dbReference type="InterPro" id="IPR029063">
    <property type="entry name" value="SAM-dependent_MTases_sf"/>
</dbReference>
<evidence type="ECO:0000313" key="5">
    <source>
        <dbReference type="Proteomes" id="UP000253273"/>
    </source>
</evidence>
<protein>
    <submittedName>
        <fullName evidence="2">Class I SAM-dependent methyltransferase</fullName>
    </submittedName>
</protein>
<accession>A0A345E678</accession>
<dbReference type="CDD" id="cd02440">
    <property type="entry name" value="AdoMet_MTases"/>
    <property type="match status" value="1"/>
</dbReference>
<name>A0A345E678_9EURY</name>
<evidence type="ECO:0000313" key="2">
    <source>
        <dbReference type="EMBL" id="AXG07700.1"/>
    </source>
</evidence>
<accession>A0A345EFZ7</accession>
<dbReference type="PANTHER" id="PTHR43591">
    <property type="entry name" value="METHYLTRANSFERASE"/>
    <property type="match status" value="1"/>
</dbReference>
<dbReference type="SUPFAM" id="SSF53335">
    <property type="entry name" value="S-adenosyl-L-methionine-dependent methyltransferases"/>
    <property type="match status" value="1"/>
</dbReference>
<dbReference type="EMBL" id="CP031150">
    <property type="protein sequence ID" value="AXG07700.1"/>
    <property type="molecule type" value="Genomic_DNA"/>
</dbReference>
<reference evidence="2 5" key="2">
    <citation type="submission" date="2018-07" db="EMBL/GenBank/DDBJ databases">
        <title>Genome sequences of Haloplanus sp. CBA1113.</title>
        <authorList>
            <person name="Kim Y.B."/>
            <person name="Roh S.W."/>
        </authorList>
    </citation>
    <scope>NUCLEOTIDE SEQUENCE [LARGE SCALE GENOMIC DNA]</scope>
    <source>
        <strain evidence="2 5">CBA1113</strain>
    </source>
</reference>
<reference evidence="3 4" key="1">
    <citation type="submission" date="2018-07" db="EMBL/GenBank/DDBJ databases">
        <title>Genome sequences of Haloplanus sp. CBA1112.</title>
        <authorList>
            <person name="Kim Y.B."/>
            <person name="Roh S.W."/>
        </authorList>
    </citation>
    <scope>NUCLEOTIDE SEQUENCE [LARGE SCALE GENOMIC DNA]</scope>
    <source>
        <strain evidence="3 4">CBA1112</strain>
    </source>
</reference>
<organism evidence="2 5">
    <name type="scientific">Haloplanus rubicundus</name>
    <dbReference type="NCBI Taxonomy" id="1547898"/>
    <lineage>
        <taxon>Archaea</taxon>
        <taxon>Methanobacteriati</taxon>
        <taxon>Methanobacteriota</taxon>
        <taxon>Stenosarchaea group</taxon>
        <taxon>Halobacteria</taxon>
        <taxon>Halobacteriales</taxon>
        <taxon>Haloferacaceae</taxon>
        <taxon>Haloplanus</taxon>
    </lineage>
</organism>
<proteinExistence type="predicted"/>